<feature type="region of interest" description="Disordered" evidence="1">
    <location>
        <begin position="1"/>
        <end position="25"/>
    </location>
</feature>
<reference evidence="2" key="2">
    <citation type="journal article" date="2024" name="Plant">
        <title>Genomic evolution and insights into agronomic trait innovations of Sesamum species.</title>
        <authorList>
            <person name="Miao H."/>
            <person name="Wang L."/>
            <person name="Qu L."/>
            <person name="Liu H."/>
            <person name="Sun Y."/>
            <person name="Le M."/>
            <person name="Wang Q."/>
            <person name="Wei S."/>
            <person name="Zheng Y."/>
            <person name="Lin W."/>
            <person name="Duan Y."/>
            <person name="Cao H."/>
            <person name="Xiong S."/>
            <person name="Wang X."/>
            <person name="Wei L."/>
            <person name="Li C."/>
            <person name="Ma Q."/>
            <person name="Ju M."/>
            <person name="Zhao R."/>
            <person name="Li G."/>
            <person name="Mu C."/>
            <person name="Tian Q."/>
            <person name="Mei H."/>
            <person name="Zhang T."/>
            <person name="Gao T."/>
            <person name="Zhang H."/>
        </authorList>
    </citation>
    <scope>NUCLEOTIDE SEQUENCE</scope>
    <source>
        <strain evidence="2">3651</strain>
    </source>
</reference>
<reference evidence="2" key="1">
    <citation type="submission" date="2020-06" db="EMBL/GenBank/DDBJ databases">
        <authorList>
            <person name="Li T."/>
            <person name="Hu X."/>
            <person name="Zhang T."/>
            <person name="Song X."/>
            <person name="Zhang H."/>
            <person name="Dai N."/>
            <person name="Sheng W."/>
            <person name="Hou X."/>
            <person name="Wei L."/>
        </authorList>
    </citation>
    <scope>NUCLEOTIDE SEQUENCE</scope>
    <source>
        <strain evidence="2">3651</strain>
        <tissue evidence="2">Leaf</tissue>
    </source>
</reference>
<accession>A0AAE2CNI5</accession>
<feature type="compositionally biased region" description="Pro residues" evidence="1">
    <location>
        <begin position="88"/>
        <end position="97"/>
    </location>
</feature>
<name>A0AAE2CNI5_9LAMI</name>
<feature type="region of interest" description="Disordered" evidence="1">
    <location>
        <begin position="75"/>
        <end position="97"/>
    </location>
</feature>
<evidence type="ECO:0000313" key="3">
    <source>
        <dbReference type="Proteomes" id="UP001293254"/>
    </source>
</evidence>
<organism evidence="2 3">
    <name type="scientific">Sesamum alatum</name>
    <dbReference type="NCBI Taxonomy" id="300844"/>
    <lineage>
        <taxon>Eukaryota</taxon>
        <taxon>Viridiplantae</taxon>
        <taxon>Streptophyta</taxon>
        <taxon>Embryophyta</taxon>
        <taxon>Tracheophyta</taxon>
        <taxon>Spermatophyta</taxon>
        <taxon>Magnoliopsida</taxon>
        <taxon>eudicotyledons</taxon>
        <taxon>Gunneridae</taxon>
        <taxon>Pentapetalae</taxon>
        <taxon>asterids</taxon>
        <taxon>lamiids</taxon>
        <taxon>Lamiales</taxon>
        <taxon>Pedaliaceae</taxon>
        <taxon>Sesamum</taxon>
    </lineage>
</organism>
<dbReference type="AlphaFoldDB" id="A0AAE2CNI5"/>
<keyword evidence="3" id="KW-1185">Reference proteome</keyword>
<evidence type="ECO:0000256" key="1">
    <source>
        <dbReference type="SAM" id="MobiDB-lite"/>
    </source>
</evidence>
<feature type="compositionally biased region" description="Pro residues" evidence="1">
    <location>
        <begin position="1"/>
        <end position="23"/>
    </location>
</feature>
<dbReference type="Proteomes" id="UP001293254">
    <property type="component" value="Unassembled WGS sequence"/>
</dbReference>
<evidence type="ECO:0000313" key="2">
    <source>
        <dbReference type="EMBL" id="KAK4428691.1"/>
    </source>
</evidence>
<comment type="caution">
    <text evidence="2">The sequence shown here is derived from an EMBL/GenBank/DDBJ whole genome shotgun (WGS) entry which is preliminary data.</text>
</comment>
<gene>
    <name evidence="2" type="ORF">Salat_1168900</name>
</gene>
<feature type="region of interest" description="Disordered" evidence="1">
    <location>
        <begin position="239"/>
        <end position="276"/>
    </location>
</feature>
<protein>
    <submittedName>
        <fullName evidence="2">Uncharacterized protein</fullName>
    </submittedName>
</protein>
<proteinExistence type="predicted"/>
<sequence length="312" mass="34072">MPGDLPPSPRLHPPGSSPPPLAPMLPHARSHPFTFSACSLHTPPISLRSCPLPFILHFLVVLFFSSTRTHSHDLTMASTSTNPSTIDPTPPPTPDAPPAKRSYFNVLQTSFTSNFQFDPCRATKKTFSDDECASMGIVSSFKGDPRHDQNRCMMRPKNPVLTTTHTTALSNDPKKLANAKDKVQLYEDSQVQHNVSLAGKVTESNTGAEGGSLQEINPVQEVYVLTETVDGDIQAKTALEGQTTSPEADTLKGTVQAIPTTSDPNAKNEGYDQGTPLFNRFKSLENLGEEDKLPGSRKSPQHLHVMHYIHKN</sequence>
<dbReference type="EMBL" id="JACGWO010000004">
    <property type="protein sequence ID" value="KAK4428691.1"/>
    <property type="molecule type" value="Genomic_DNA"/>
</dbReference>